<dbReference type="CDD" id="cd06450">
    <property type="entry name" value="DOPA_deC_like"/>
    <property type="match status" value="1"/>
</dbReference>
<dbReference type="Proteomes" id="UP000315711">
    <property type="component" value="Unassembled WGS sequence"/>
</dbReference>
<dbReference type="Gene3D" id="3.40.640.10">
    <property type="entry name" value="Type I PLP-dependent aspartate aminotransferase-like (Major domain)"/>
    <property type="match status" value="1"/>
</dbReference>
<evidence type="ECO:0000256" key="2">
    <source>
        <dbReference type="ARBA" id="ARBA00009533"/>
    </source>
</evidence>
<reference evidence="8 9" key="1">
    <citation type="journal article" date="2015" name="Stand. Genomic Sci.">
        <title>Genomic Encyclopedia of Bacterial and Archaeal Type Strains, Phase III: the genomes of soil and plant-associated and newly described type strains.</title>
        <authorList>
            <person name="Whitman W.B."/>
            <person name="Woyke T."/>
            <person name="Klenk H.P."/>
            <person name="Zhou Y."/>
            <person name="Lilburn T.G."/>
            <person name="Beck B.J."/>
            <person name="De Vos P."/>
            <person name="Vandamme P."/>
            <person name="Eisen J.A."/>
            <person name="Garrity G."/>
            <person name="Hugenholtz P."/>
            <person name="Kyrpides N.C."/>
        </authorList>
    </citation>
    <scope>NUCLEOTIDE SEQUENCE [LARGE SCALE GENOMIC DNA]</scope>
    <source>
        <strain evidence="8 9">CGMCC 1.10116</strain>
    </source>
</reference>
<comment type="caution">
    <text evidence="8">The sequence shown here is derived from an EMBL/GenBank/DDBJ whole genome shotgun (WGS) entry which is preliminary data.</text>
</comment>
<dbReference type="InterPro" id="IPR015424">
    <property type="entry name" value="PyrdxlP-dep_Trfase"/>
</dbReference>
<dbReference type="PANTHER" id="PTHR45677">
    <property type="entry name" value="GLUTAMATE DECARBOXYLASE-RELATED"/>
    <property type="match status" value="1"/>
</dbReference>
<keyword evidence="4 6" id="KW-0663">Pyridoxal phosphate</keyword>
<proteinExistence type="inferred from homology"/>
<dbReference type="Gene3D" id="3.90.1150.10">
    <property type="entry name" value="Aspartate Aminotransferase, domain 1"/>
    <property type="match status" value="1"/>
</dbReference>
<name>A0A562QBM7_9BACI</name>
<dbReference type="GO" id="GO:0019752">
    <property type="term" value="P:carboxylic acid metabolic process"/>
    <property type="evidence" value="ECO:0007669"/>
    <property type="project" value="InterPro"/>
</dbReference>
<evidence type="ECO:0000256" key="1">
    <source>
        <dbReference type="ARBA" id="ARBA00001933"/>
    </source>
</evidence>
<evidence type="ECO:0000256" key="6">
    <source>
        <dbReference type="PIRSR" id="PIRSR602129-50"/>
    </source>
</evidence>
<evidence type="ECO:0000256" key="4">
    <source>
        <dbReference type="ARBA" id="ARBA00022898"/>
    </source>
</evidence>
<comment type="similarity">
    <text evidence="2 7">Belongs to the group II decarboxylase family.</text>
</comment>
<dbReference type="GO" id="GO:0030170">
    <property type="term" value="F:pyridoxal phosphate binding"/>
    <property type="evidence" value="ECO:0007669"/>
    <property type="project" value="InterPro"/>
</dbReference>
<sequence length="519" mass="59180">MVNYQTGILEPVMPQQEEIMKNHFDRLFLHSKEESTEYYTHAMRWAQDVLGQQFSSNNKPYSGLPYEEFTKLFDRTFQEILPEDETSIETLFKNIGNTILKHSIIVSNPTCLAHLHCPPLSVALAAEVLISGTNQSMDSWDQSASATVLESKIVHWLNNLFFSSKQADGVFTSGGTQSNFMGLLLARDRYLKKQFNWEAKKDGLPSEASKLRILCSKEAHFTVRQSAFLLGLGEQAVIPIETDSEHRMCVNRLDRCLNELSKEGLLPFALVATAGTTDFGSIDPLVELATRANHYQMWFHVDAAYGGALMLSERYKNKLTGIDFADSITIDFHKLFYQPISCGAFLVKDRTDFDLIKLNADYLNPEEDEETGNPNLVTKSIQTTRRFDALKLFVSFHALGRKTYADMIDYTINLAQKTATLIEKDPDFELVNQPEMNAVVFRYRPDGKAHSNDSEWLNKLNQLIRRKLLEKGHTVLARTRVNKFVYLKLTLLNPRTSIKDIQSILNEIKQEARKIREDG</sequence>
<dbReference type="SUPFAM" id="SSF53383">
    <property type="entry name" value="PLP-dependent transferases"/>
    <property type="match status" value="1"/>
</dbReference>
<dbReference type="InterPro" id="IPR015421">
    <property type="entry name" value="PyrdxlP-dep_Trfase_major"/>
</dbReference>
<evidence type="ECO:0000256" key="3">
    <source>
        <dbReference type="ARBA" id="ARBA00022793"/>
    </source>
</evidence>
<evidence type="ECO:0000313" key="8">
    <source>
        <dbReference type="EMBL" id="TWI54113.1"/>
    </source>
</evidence>
<dbReference type="PROSITE" id="PS00392">
    <property type="entry name" value="DDC_GAD_HDC_YDC"/>
    <property type="match status" value="1"/>
</dbReference>
<keyword evidence="5 7" id="KW-0456">Lyase</keyword>
<evidence type="ECO:0000256" key="5">
    <source>
        <dbReference type="ARBA" id="ARBA00023239"/>
    </source>
</evidence>
<dbReference type="GO" id="GO:0006520">
    <property type="term" value="P:amino acid metabolic process"/>
    <property type="evidence" value="ECO:0007669"/>
    <property type="project" value="InterPro"/>
</dbReference>
<evidence type="ECO:0000256" key="7">
    <source>
        <dbReference type="RuleBase" id="RU000382"/>
    </source>
</evidence>
<dbReference type="AlphaFoldDB" id="A0A562QBM7"/>
<feature type="modified residue" description="N6-(pyridoxal phosphate)lysine" evidence="6">
    <location>
        <position position="334"/>
    </location>
</feature>
<evidence type="ECO:0000313" key="9">
    <source>
        <dbReference type="Proteomes" id="UP000315711"/>
    </source>
</evidence>
<keyword evidence="3" id="KW-0210">Decarboxylase</keyword>
<dbReference type="InterPro" id="IPR002129">
    <property type="entry name" value="PyrdxlP-dep_de-COase"/>
</dbReference>
<organism evidence="8 9">
    <name type="scientific">Halalkalibacter nanhaiisediminis</name>
    <dbReference type="NCBI Taxonomy" id="688079"/>
    <lineage>
        <taxon>Bacteria</taxon>
        <taxon>Bacillati</taxon>
        <taxon>Bacillota</taxon>
        <taxon>Bacilli</taxon>
        <taxon>Bacillales</taxon>
        <taxon>Bacillaceae</taxon>
        <taxon>Halalkalibacter</taxon>
    </lineage>
</organism>
<dbReference type="GO" id="GO:0004058">
    <property type="term" value="F:aromatic-L-amino-acid decarboxylase activity"/>
    <property type="evidence" value="ECO:0007669"/>
    <property type="project" value="UniProtKB-ARBA"/>
</dbReference>
<dbReference type="Gene3D" id="1.20.1650.10">
    <property type="entry name" value="PLP-dependent transferases"/>
    <property type="match status" value="1"/>
</dbReference>
<dbReference type="PANTHER" id="PTHR45677:SF8">
    <property type="entry name" value="CYSTEINE SULFINIC ACID DECARBOXYLASE"/>
    <property type="match status" value="1"/>
</dbReference>
<dbReference type="InterPro" id="IPR015422">
    <property type="entry name" value="PyrdxlP-dep_Trfase_small"/>
</dbReference>
<protein>
    <submittedName>
        <fullName evidence="8">L-2,4-diaminobutyrate decarboxylase</fullName>
    </submittedName>
</protein>
<keyword evidence="9" id="KW-1185">Reference proteome</keyword>
<dbReference type="RefSeq" id="WP_242009862.1">
    <property type="nucleotide sequence ID" value="NZ_VLKZ01000010.1"/>
</dbReference>
<dbReference type="InterPro" id="IPR010977">
    <property type="entry name" value="Aromatic_deC"/>
</dbReference>
<dbReference type="PRINTS" id="PR00800">
    <property type="entry name" value="YHDCRBOXLASE"/>
</dbReference>
<dbReference type="EMBL" id="VLKZ01000010">
    <property type="protein sequence ID" value="TWI54113.1"/>
    <property type="molecule type" value="Genomic_DNA"/>
</dbReference>
<dbReference type="GO" id="GO:0005737">
    <property type="term" value="C:cytoplasm"/>
    <property type="evidence" value="ECO:0007669"/>
    <property type="project" value="TreeGrafter"/>
</dbReference>
<comment type="cofactor">
    <cofactor evidence="1 6 7">
        <name>pyridoxal 5'-phosphate</name>
        <dbReference type="ChEBI" id="CHEBI:597326"/>
    </cofactor>
</comment>
<gene>
    <name evidence="8" type="ORF">IQ10_03216</name>
</gene>
<accession>A0A562QBM7</accession>
<dbReference type="Pfam" id="PF00282">
    <property type="entry name" value="Pyridoxal_deC"/>
    <property type="match status" value="1"/>
</dbReference>
<dbReference type="InterPro" id="IPR021115">
    <property type="entry name" value="Pyridoxal-P_BS"/>
</dbReference>